<proteinExistence type="predicted"/>
<evidence type="ECO:0000313" key="1">
    <source>
        <dbReference type="EMBL" id="RBP62335.1"/>
    </source>
</evidence>
<dbReference type="EMBL" id="QNRY01000017">
    <property type="protein sequence ID" value="RBP62335.1"/>
    <property type="molecule type" value="Genomic_DNA"/>
</dbReference>
<name>A0A366I4S9_9GAMM</name>
<reference evidence="1 2" key="1">
    <citation type="submission" date="2018-06" db="EMBL/GenBank/DDBJ databases">
        <title>Genomic Encyclopedia of Type Strains, Phase IV (KMG-IV): sequencing the most valuable type-strain genomes for metagenomic binning, comparative biology and taxonomic classification.</title>
        <authorList>
            <person name="Goeker M."/>
        </authorList>
    </citation>
    <scope>NUCLEOTIDE SEQUENCE [LARGE SCALE GENOMIC DNA]</scope>
    <source>
        <strain evidence="1 2">DSM 30166</strain>
    </source>
</reference>
<comment type="caution">
    <text evidence="1">The sequence shown here is derived from an EMBL/GenBank/DDBJ whole genome shotgun (WGS) entry which is preliminary data.</text>
</comment>
<protein>
    <submittedName>
        <fullName evidence="1">Uncharacterized protein</fullName>
    </submittedName>
</protein>
<dbReference type="Proteomes" id="UP000253046">
    <property type="component" value="Unassembled WGS sequence"/>
</dbReference>
<evidence type="ECO:0000313" key="2">
    <source>
        <dbReference type="Proteomes" id="UP000253046"/>
    </source>
</evidence>
<gene>
    <name evidence="1" type="ORF">DES54_11777</name>
</gene>
<keyword evidence="2" id="KW-1185">Reference proteome</keyword>
<sequence length="80" mass="9131">MIRIRCLYWGVSGANVYKLKSAELRPCGDNGLFTELGINALIVSSYGGGVNYHQCRKIVLIGLFDALRVTFLKWNFFKWK</sequence>
<organism evidence="1 2">
    <name type="scientific">Brenneria salicis ATCC 15712 = DSM 30166</name>
    <dbReference type="NCBI Taxonomy" id="714314"/>
    <lineage>
        <taxon>Bacteria</taxon>
        <taxon>Pseudomonadati</taxon>
        <taxon>Pseudomonadota</taxon>
        <taxon>Gammaproteobacteria</taxon>
        <taxon>Enterobacterales</taxon>
        <taxon>Pectobacteriaceae</taxon>
        <taxon>Brenneria</taxon>
    </lineage>
</organism>
<dbReference type="AlphaFoldDB" id="A0A366I4S9"/>
<accession>A0A366I4S9</accession>